<feature type="region of interest" description="Disordered" evidence="2">
    <location>
        <begin position="655"/>
        <end position="724"/>
    </location>
</feature>
<dbReference type="InterPro" id="IPR036390">
    <property type="entry name" value="WH_DNA-bd_sf"/>
</dbReference>
<evidence type="ECO:0000256" key="1">
    <source>
        <dbReference type="PROSITE-ProRule" id="PRU01077"/>
    </source>
</evidence>
<gene>
    <name evidence="6" type="primary">rga8</name>
    <name evidence="6" type="ORF">BN1211_0158</name>
</gene>
<dbReference type="SMART" id="SM00324">
    <property type="entry name" value="RhoGAP"/>
    <property type="match status" value="1"/>
</dbReference>
<evidence type="ECO:0000313" key="7">
    <source>
        <dbReference type="Proteomes" id="UP000038830"/>
    </source>
</evidence>
<dbReference type="PROSITE" id="PS50238">
    <property type="entry name" value="RHOGAP"/>
    <property type="match status" value="1"/>
</dbReference>
<dbReference type="EMBL" id="CDQK01000001">
    <property type="protein sequence ID" value="CEP20326.1"/>
    <property type="molecule type" value="Genomic_DNA"/>
</dbReference>
<dbReference type="Pfam" id="PF00620">
    <property type="entry name" value="RhoGAP"/>
    <property type="match status" value="1"/>
</dbReference>
<reference evidence="7" key="1">
    <citation type="journal article" date="2015" name="J. Biotechnol.">
        <title>The structure of the Cyberlindnera jadinii genome and its relation to Candida utilis analyzed by the occurrence of single nucleotide polymorphisms.</title>
        <authorList>
            <person name="Rupp O."/>
            <person name="Brinkrolf K."/>
            <person name="Buerth C."/>
            <person name="Kunigo M."/>
            <person name="Schneider J."/>
            <person name="Jaenicke S."/>
            <person name="Goesmann A."/>
            <person name="Puehler A."/>
            <person name="Jaeger K.-E."/>
            <person name="Ernst J.F."/>
        </authorList>
    </citation>
    <scope>NUCLEOTIDE SEQUENCE [LARGE SCALE GENOMIC DNA]</scope>
    <source>
        <strain evidence="7">ATCC 18201 / CBS 1600 / BCRC 20928 / JCM 3617 / NBRC 0987 / NRRL Y-1542</strain>
    </source>
</reference>
<evidence type="ECO:0000259" key="3">
    <source>
        <dbReference type="PROSITE" id="PS50186"/>
    </source>
</evidence>
<dbReference type="SUPFAM" id="SSF46785">
    <property type="entry name" value="Winged helix' DNA-binding domain"/>
    <property type="match status" value="1"/>
</dbReference>
<dbReference type="GO" id="GO:0005737">
    <property type="term" value="C:cytoplasm"/>
    <property type="evidence" value="ECO:0007669"/>
    <property type="project" value="TreeGrafter"/>
</dbReference>
<dbReference type="InterPro" id="IPR027267">
    <property type="entry name" value="AH/BAR_dom_sf"/>
</dbReference>
<organism evidence="6 7">
    <name type="scientific">Cyberlindnera jadinii (strain ATCC 18201 / CBS 1600 / BCRC 20928 / JCM 3617 / NBRC 0987 / NRRL Y-1542)</name>
    <name type="common">Torula yeast</name>
    <name type="synonym">Candida utilis</name>
    <dbReference type="NCBI Taxonomy" id="983966"/>
    <lineage>
        <taxon>Eukaryota</taxon>
        <taxon>Fungi</taxon>
        <taxon>Dikarya</taxon>
        <taxon>Ascomycota</taxon>
        <taxon>Saccharomycotina</taxon>
        <taxon>Saccharomycetes</taxon>
        <taxon>Phaffomycetales</taxon>
        <taxon>Phaffomycetaceae</taxon>
        <taxon>Cyberlindnera</taxon>
    </lineage>
</organism>
<dbReference type="InterPro" id="IPR000198">
    <property type="entry name" value="RhoGAP_dom"/>
</dbReference>
<accession>A0A0H5BYA5</accession>
<evidence type="ECO:0000259" key="4">
    <source>
        <dbReference type="PROSITE" id="PS50238"/>
    </source>
</evidence>
<dbReference type="SMART" id="SM00055">
    <property type="entry name" value="FCH"/>
    <property type="match status" value="1"/>
</dbReference>
<name>A0A0H5BYA5_CYBJN</name>
<dbReference type="PANTHER" id="PTHR23065">
    <property type="entry name" value="PROLINE-SERINE-THREONINE PHOSPHATASE INTERACTING PROTEIN 1"/>
    <property type="match status" value="1"/>
</dbReference>
<dbReference type="InterPro" id="IPR000591">
    <property type="entry name" value="DEP_dom"/>
</dbReference>
<dbReference type="AlphaFoldDB" id="A0A0H5BYA5"/>
<dbReference type="PANTHER" id="PTHR23065:SF17">
    <property type="entry name" value="RHO-GTPASE-ACTIVATING PROTEIN RGD2"/>
    <property type="match status" value="1"/>
</dbReference>
<feature type="domain" description="Rho-GAP" evidence="4">
    <location>
        <begin position="444"/>
        <end position="651"/>
    </location>
</feature>
<dbReference type="PROSITE" id="PS51741">
    <property type="entry name" value="F_BAR"/>
    <property type="match status" value="1"/>
</dbReference>
<dbReference type="InterPro" id="IPR001060">
    <property type="entry name" value="FCH_dom"/>
</dbReference>
<evidence type="ECO:0000256" key="2">
    <source>
        <dbReference type="SAM" id="MobiDB-lite"/>
    </source>
</evidence>
<dbReference type="Gene3D" id="1.10.555.10">
    <property type="entry name" value="Rho GTPase activation protein"/>
    <property type="match status" value="1"/>
</dbReference>
<dbReference type="Pfam" id="PF00611">
    <property type="entry name" value="FCH"/>
    <property type="match status" value="1"/>
</dbReference>
<dbReference type="PROSITE" id="PS50186">
    <property type="entry name" value="DEP"/>
    <property type="match status" value="1"/>
</dbReference>
<dbReference type="GO" id="GO:0007264">
    <property type="term" value="P:small GTPase-mediated signal transduction"/>
    <property type="evidence" value="ECO:0007669"/>
    <property type="project" value="TreeGrafter"/>
</dbReference>
<dbReference type="Gene3D" id="1.20.1270.60">
    <property type="entry name" value="Arfaptin homology (AH) domain/BAR domain"/>
    <property type="match status" value="2"/>
</dbReference>
<proteinExistence type="predicted"/>
<dbReference type="InterPro" id="IPR031160">
    <property type="entry name" value="F_BAR_dom"/>
</dbReference>
<dbReference type="SUPFAM" id="SSF103657">
    <property type="entry name" value="BAR/IMD domain-like"/>
    <property type="match status" value="1"/>
</dbReference>
<dbReference type="GO" id="GO:0005096">
    <property type="term" value="F:GTPase activator activity"/>
    <property type="evidence" value="ECO:0007669"/>
    <property type="project" value="TreeGrafter"/>
</dbReference>
<dbReference type="SUPFAM" id="SSF48350">
    <property type="entry name" value="GTPase activation domain, GAP"/>
    <property type="match status" value="1"/>
</dbReference>
<feature type="domain" description="F-BAR" evidence="5">
    <location>
        <begin position="2"/>
        <end position="410"/>
    </location>
</feature>
<evidence type="ECO:0000313" key="6">
    <source>
        <dbReference type="EMBL" id="CEP20326.1"/>
    </source>
</evidence>
<dbReference type="SMART" id="SM00049">
    <property type="entry name" value="DEP"/>
    <property type="match status" value="1"/>
</dbReference>
<dbReference type="GO" id="GO:0000935">
    <property type="term" value="C:division septum"/>
    <property type="evidence" value="ECO:0007669"/>
    <property type="project" value="TreeGrafter"/>
</dbReference>
<dbReference type="GO" id="GO:0005886">
    <property type="term" value="C:plasma membrane"/>
    <property type="evidence" value="ECO:0007669"/>
    <property type="project" value="TreeGrafter"/>
</dbReference>
<keyword evidence="1" id="KW-0175">Coiled coil</keyword>
<dbReference type="Pfam" id="PF00610">
    <property type="entry name" value="DEP"/>
    <property type="match status" value="1"/>
</dbReference>
<protein>
    <submittedName>
        <fullName evidence="6">Rga8 protein</fullName>
    </submittedName>
</protein>
<feature type="domain" description="DEP" evidence="3">
    <location>
        <begin position="216"/>
        <end position="284"/>
    </location>
</feature>
<feature type="compositionally biased region" description="Polar residues" evidence="2">
    <location>
        <begin position="709"/>
        <end position="724"/>
    </location>
</feature>
<dbReference type="GO" id="GO:0007010">
    <property type="term" value="P:cytoskeleton organization"/>
    <property type="evidence" value="ECO:0007669"/>
    <property type="project" value="TreeGrafter"/>
</dbReference>
<feature type="compositionally biased region" description="Low complexity" evidence="2">
    <location>
        <begin position="657"/>
        <end position="683"/>
    </location>
</feature>
<evidence type="ECO:0000259" key="5">
    <source>
        <dbReference type="PROSITE" id="PS51741"/>
    </source>
</evidence>
<dbReference type="Proteomes" id="UP000038830">
    <property type="component" value="Unassembled WGS sequence"/>
</dbReference>
<dbReference type="InterPro" id="IPR008936">
    <property type="entry name" value="Rho_GTPase_activation_prot"/>
</dbReference>
<sequence>MPTFADSFWTRDFHTGISTLFAKLNQGCVENEEFISLFTARMEGELDYGARLTLVEKNNKPLKTGFDRDDGASLKNAFKGIAEQMVREGETHYTIGTNIRQMVVDPFTKWSEEHAQRVHYSEAILNNSLKVYNTKYKVVEKVSKKYFNKCRVFETLKHGMTEEEVVAQLSLEEEEDDDKPVAIGKKDYKASELKQLLADMLQKIPQTQIKVTLLGTYDHVSTGSQIAEYLQKTLQVANLDECEMIGNDLIHHGYLRKVNTSVGSTIGQTNTFVNSGSFHYQWKELAYHLANLPIDSNGTDPVYPSKMTNYIDDLKSTFEEPSLTKLNKDIKELDQVYRIEVQKLDKIRCDLEELMIDHLTFMEKCELDRLRALKKVILDFTACISNNITQIKSSIDQILVYEESISPTNDLLFLLQNYRTGPFEPRVIMYENYYDSPKQQIFGVSLETRCKNDTKNVPIIVSSILSYMDTVYPNLPDDDVRTKIWLIPVRLQSTHALRSQIEQVHSDGLTPEFWSNHPPEVIASVLKLYLLELPDSLVSSSVYDVIKLIYQQYPNDEDQRILGVSNVLKDLDKSQLATVNVICTHFQRLISILRENTQQPDTTLAENFEDGISQEFSSCILRPKQNTNVTMGDRHPFRLVHDLLTHKKEVMRLVKRSGSVKSSSAPMSSSSSEFSNGSGSNSGVKRKDSTLQYRLKQAVEAQASRESSRTPSASQIPQIDTIQE</sequence>